<dbReference type="AlphaFoldDB" id="A0A0F7C193"/>
<evidence type="ECO:0000256" key="2">
    <source>
        <dbReference type="SAM" id="SignalP"/>
    </source>
</evidence>
<geneLocation type="plasmid" evidence="3">
    <name>unnamed1</name>
</geneLocation>
<sequence length="216" mass="23093">MKKALLFFLFVTMLAVPFQQTSAHPGRTDKNGGHTCRTNCEKWGLSYGEYHYHNGGSSSSTKGTSPTKAKAPSKSTAPTAKPAGKAPVVQKKTIVAVDQAPVYSAPATSASVSTTLWYGYEVKDKGGSTHFASLEQGYLSKTLLTQYTVISPKKVSIQADKGYFYATPSTKSKARGSAPLHAEVSVVGENQTWYYGSSKDSNGNVVVGFISKNVAY</sequence>
<dbReference type="InterPro" id="IPR047773">
    <property type="entry name" value="YHYH_dom_bact"/>
</dbReference>
<keyword evidence="2" id="KW-0732">Signal</keyword>
<name>A0A0F7C193_BRELA</name>
<feature type="signal peptide" evidence="2">
    <location>
        <begin position="1"/>
        <end position="23"/>
    </location>
</feature>
<dbReference type="RefSeq" id="WP_031414433.1">
    <property type="nucleotide sequence ID" value="NZ_CP011075.1"/>
</dbReference>
<feature type="region of interest" description="Disordered" evidence="1">
    <location>
        <begin position="56"/>
        <end position="85"/>
    </location>
</feature>
<dbReference type="NCBIfam" id="NF033223">
    <property type="entry name" value="YHYH_alt"/>
    <property type="match status" value="1"/>
</dbReference>
<keyword evidence="3" id="KW-0614">Plasmid</keyword>
<protein>
    <recommendedName>
        <fullName evidence="4">YHYH domain-containing protein</fullName>
    </recommendedName>
</protein>
<gene>
    <name evidence="3" type="ORF">EX87_17360</name>
</gene>
<organism evidence="3">
    <name type="scientific">Brevibacillus laterosporus</name>
    <name type="common">Bacillus laterosporus</name>
    <dbReference type="NCBI Taxonomy" id="1465"/>
    <lineage>
        <taxon>Bacteria</taxon>
        <taxon>Bacillati</taxon>
        <taxon>Bacillota</taxon>
        <taxon>Bacilli</taxon>
        <taxon>Bacillales</taxon>
        <taxon>Paenibacillaceae</taxon>
        <taxon>Brevibacillus</taxon>
    </lineage>
</organism>
<reference evidence="3" key="1">
    <citation type="submission" date="2015-03" db="EMBL/GenBank/DDBJ databases">
        <title>MIGS Cultured Bacterial/Archaeal sample from Brevibacillus laterosporus.</title>
        <authorList>
            <person name="Zeng D."/>
            <person name="Zhu L."/>
            <person name="Dong G."/>
            <person name="Ye W."/>
            <person name="Ren D."/>
            <person name="Wu L."/>
            <person name="Xu J."/>
            <person name="Li G."/>
            <person name="Guo L."/>
        </authorList>
    </citation>
    <scope>NUCLEOTIDE SEQUENCE</scope>
    <source>
        <strain evidence="3">B9</strain>
        <plasmid evidence="3">unnamed1</plasmid>
    </source>
</reference>
<proteinExistence type="predicted"/>
<evidence type="ECO:0000313" key="3">
    <source>
        <dbReference type="EMBL" id="AKF95394.1"/>
    </source>
</evidence>
<feature type="chain" id="PRO_5002514111" description="YHYH domain-containing protein" evidence="2">
    <location>
        <begin position="24"/>
        <end position="216"/>
    </location>
</feature>
<accession>A0A0F7C193</accession>
<dbReference type="EMBL" id="CP011075">
    <property type="protein sequence ID" value="AKF95394.1"/>
    <property type="molecule type" value="Genomic_DNA"/>
</dbReference>
<evidence type="ECO:0008006" key="4">
    <source>
        <dbReference type="Google" id="ProtNLM"/>
    </source>
</evidence>
<evidence type="ECO:0000256" key="1">
    <source>
        <dbReference type="SAM" id="MobiDB-lite"/>
    </source>
</evidence>